<gene>
    <name evidence="3" type="ORF">XELAEV_18022547mg</name>
</gene>
<dbReference type="EMBL" id="CM004472">
    <property type="protein sequence ID" value="OCT84394.1"/>
    <property type="molecule type" value="Genomic_DNA"/>
</dbReference>
<name>A0A974HN95_XENLA</name>
<proteinExistence type="predicted"/>
<dbReference type="Proteomes" id="UP000694892">
    <property type="component" value="Chromosome 4L"/>
</dbReference>
<evidence type="ECO:0000313" key="4">
    <source>
        <dbReference type="Proteomes" id="UP000694892"/>
    </source>
</evidence>
<evidence type="ECO:0000313" key="3">
    <source>
        <dbReference type="EMBL" id="OCT84394.1"/>
    </source>
</evidence>
<dbReference type="AlphaFoldDB" id="A0A974HN95"/>
<feature type="compositionally biased region" description="Low complexity" evidence="2">
    <location>
        <begin position="207"/>
        <end position="228"/>
    </location>
</feature>
<sequence length="228" mass="26820">MSFTDITATTDLRADTFGYTEAERNSILNASHALPAFIPPEDTDYIRELEKLKRREVTWLLHSSTLTEYAKVQRIPLGLRVYLKPVLFREDREFLSKWRGILNRCSLDLITLTIQQLNVGLKEVRQQIHVAEESIKLKDVSDLCDQKLRELQTEIDKLQQEILQNKLRKFRRDTRDYKKEEVYTWKDGKNQQRIRPRKFPTSTDRTFSQQSSELDSSASSSFQASPFF</sequence>
<evidence type="ECO:0000256" key="1">
    <source>
        <dbReference type="SAM" id="Coils"/>
    </source>
</evidence>
<feature type="coiled-coil region" evidence="1">
    <location>
        <begin position="114"/>
        <end position="180"/>
    </location>
</feature>
<evidence type="ECO:0000256" key="2">
    <source>
        <dbReference type="SAM" id="MobiDB-lite"/>
    </source>
</evidence>
<protein>
    <submittedName>
        <fullName evidence="3">Uncharacterized protein</fullName>
    </submittedName>
</protein>
<accession>A0A974HN95</accession>
<feature type="region of interest" description="Disordered" evidence="2">
    <location>
        <begin position="188"/>
        <end position="228"/>
    </location>
</feature>
<organism evidence="3 4">
    <name type="scientific">Xenopus laevis</name>
    <name type="common">African clawed frog</name>
    <dbReference type="NCBI Taxonomy" id="8355"/>
    <lineage>
        <taxon>Eukaryota</taxon>
        <taxon>Metazoa</taxon>
        <taxon>Chordata</taxon>
        <taxon>Craniata</taxon>
        <taxon>Vertebrata</taxon>
        <taxon>Euteleostomi</taxon>
        <taxon>Amphibia</taxon>
        <taxon>Batrachia</taxon>
        <taxon>Anura</taxon>
        <taxon>Pipoidea</taxon>
        <taxon>Pipidae</taxon>
        <taxon>Xenopodinae</taxon>
        <taxon>Xenopus</taxon>
        <taxon>Xenopus</taxon>
    </lineage>
</organism>
<reference evidence="4" key="1">
    <citation type="journal article" date="2016" name="Nature">
        <title>Genome evolution in the allotetraploid frog Xenopus laevis.</title>
        <authorList>
            <person name="Session A.M."/>
            <person name="Uno Y."/>
            <person name="Kwon T."/>
            <person name="Chapman J.A."/>
            <person name="Toyoda A."/>
            <person name="Takahashi S."/>
            <person name="Fukui A."/>
            <person name="Hikosaka A."/>
            <person name="Suzuki A."/>
            <person name="Kondo M."/>
            <person name="van Heeringen S.J."/>
            <person name="Quigley I."/>
            <person name="Heinz S."/>
            <person name="Ogino H."/>
            <person name="Ochi H."/>
            <person name="Hellsten U."/>
            <person name="Lyons J.B."/>
            <person name="Simakov O."/>
            <person name="Putnam N."/>
            <person name="Stites J."/>
            <person name="Kuroki Y."/>
            <person name="Tanaka T."/>
            <person name="Michiue T."/>
            <person name="Watanabe M."/>
            <person name="Bogdanovic O."/>
            <person name="Lister R."/>
            <person name="Georgiou G."/>
            <person name="Paranjpe S.S."/>
            <person name="van Kruijsbergen I."/>
            <person name="Shu S."/>
            <person name="Carlson J."/>
            <person name="Kinoshita T."/>
            <person name="Ohta Y."/>
            <person name="Mawaribuchi S."/>
            <person name="Jenkins J."/>
            <person name="Grimwood J."/>
            <person name="Schmutz J."/>
            <person name="Mitros T."/>
            <person name="Mozaffari S.V."/>
            <person name="Suzuki Y."/>
            <person name="Haramoto Y."/>
            <person name="Yamamoto T.S."/>
            <person name="Takagi C."/>
            <person name="Heald R."/>
            <person name="Miller K."/>
            <person name="Haudenschild C."/>
            <person name="Kitzman J."/>
            <person name="Nakayama T."/>
            <person name="Izutsu Y."/>
            <person name="Robert J."/>
            <person name="Fortriede J."/>
            <person name="Burns K."/>
            <person name="Lotay V."/>
            <person name="Karimi K."/>
            <person name="Yasuoka Y."/>
            <person name="Dichmann D.S."/>
            <person name="Flajnik M.F."/>
            <person name="Houston D.W."/>
            <person name="Shendure J."/>
            <person name="DuPasquier L."/>
            <person name="Vize P.D."/>
            <person name="Zorn A.M."/>
            <person name="Ito M."/>
            <person name="Marcotte E.M."/>
            <person name="Wallingford J.B."/>
            <person name="Ito Y."/>
            <person name="Asashima M."/>
            <person name="Ueno N."/>
            <person name="Matsuda Y."/>
            <person name="Veenstra G.J."/>
            <person name="Fujiyama A."/>
            <person name="Harland R.M."/>
            <person name="Taira M."/>
            <person name="Rokhsar D.S."/>
        </authorList>
    </citation>
    <scope>NUCLEOTIDE SEQUENCE [LARGE SCALE GENOMIC DNA]</scope>
    <source>
        <strain evidence="4">J</strain>
    </source>
</reference>
<keyword evidence="1" id="KW-0175">Coiled coil</keyword>